<gene>
    <name evidence="1" type="ORF">Pcinc_018411</name>
</gene>
<organism evidence="1 2">
    <name type="scientific">Petrolisthes cinctipes</name>
    <name type="common">Flat porcelain crab</name>
    <dbReference type="NCBI Taxonomy" id="88211"/>
    <lineage>
        <taxon>Eukaryota</taxon>
        <taxon>Metazoa</taxon>
        <taxon>Ecdysozoa</taxon>
        <taxon>Arthropoda</taxon>
        <taxon>Crustacea</taxon>
        <taxon>Multicrustacea</taxon>
        <taxon>Malacostraca</taxon>
        <taxon>Eumalacostraca</taxon>
        <taxon>Eucarida</taxon>
        <taxon>Decapoda</taxon>
        <taxon>Pleocyemata</taxon>
        <taxon>Anomura</taxon>
        <taxon>Galatheoidea</taxon>
        <taxon>Porcellanidae</taxon>
        <taxon>Petrolisthes</taxon>
    </lineage>
</organism>
<evidence type="ECO:0000313" key="2">
    <source>
        <dbReference type="Proteomes" id="UP001286313"/>
    </source>
</evidence>
<evidence type="ECO:0000313" key="1">
    <source>
        <dbReference type="EMBL" id="KAK3876837.1"/>
    </source>
</evidence>
<reference evidence="1" key="1">
    <citation type="submission" date="2023-10" db="EMBL/GenBank/DDBJ databases">
        <title>Genome assemblies of two species of porcelain crab, Petrolisthes cinctipes and Petrolisthes manimaculis (Anomura: Porcellanidae).</title>
        <authorList>
            <person name="Angst P."/>
        </authorList>
    </citation>
    <scope>NUCLEOTIDE SEQUENCE</scope>
    <source>
        <strain evidence="1">PB745_01</strain>
        <tissue evidence="1">Gill</tissue>
    </source>
</reference>
<accession>A0AAE1FM78</accession>
<name>A0AAE1FM78_PETCI</name>
<proteinExistence type="predicted"/>
<keyword evidence="2" id="KW-1185">Reference proteome</keyword>
<dbReference type="Proteomes" id="UP001286313">
    <property type="component" value="Unassembled WGS sequence"/>
</dbReference>
<dbReference type="AlphaFoldDB" id="A0AAE1FM78"/>
<dbReference type="EMBL" id="JAWQEG010001767">
    <property type="protein sequence ID" value="KAK3876837.1"/>
    <property type="molecule type" value="Genomic_DNA"/>
</dbReference>
<protein>
    <submittedName>
        <fullName evidence="1">Uncharacterized protein</fullName>
    </submittedName>
</protein>
<comment type="caution">
    <text evidence="1">The sequence shown here is derived from an EMBL/GenBank/DDBJ whole genome shotgun (WGS) entry which is preliminary data.</text>
</comment>
<sequence>MERTATLHYTRIREVGDKSMRPQGSHTHLTWPWGHKVTGSLVSSQVQIVEAARGGELARTPLTTLATAAAGRVGLRRPYGAPAGDTNTTINMKSKNVKWGNRGEPRERKNGAERVVVTSRACTMFNPGGGVALEMLD</sequence>